<dbReference type="InterPro" id="IPR003593">
    <property type="entry name" value="AAA+_ATPase"/>
</dbReference>
<sequence length="387" mass="41815">MPDLSDAGLVSQGTIPPDEFWSAIDRTAEVAPYPIETPSDIVERIRAAAQDLVVSDATLMQCVAAIIAGNLVLQGPPGTGKTSLASALATAFGAQATVATAREDWTTYDTVGGHELVVDASGAERLVPRHGHFTRAAIDCAGFVARNLDDEQVNPHQARWLILDELNRCEPDRAFGELFTVLGGGGIDNGSMPLRYEPASPLLTVPARFRILATMNSVDKQFVNSLSMGIRRRFTFITLDVPPPLAETETWRHGDSLASREYLAARSLVKPEGEDVAALDDALGKLFGELAKARYANTESKFPYVPVGTAPILEACRLAAIYRSNNPSSSWHASLDWAASVKIAPLFETDFEQPEKLAVFATEVSSAFPLFARELRRVETAGLSYIA</sequence>
<accession>A0A9W6CYP5</accession>
<comment type="caution">
    <text evidence="2">The sequence shown here is derived from an EMBL/GenBank/DDBJ whole genome shotgun (WGS) entry which is preliminary data.</text>
</comment>
<name>A0A9W6CYP5_9MICO</name>
<dbReference type="AlphaFoldDB" id="A0A9W6CYP5"/>
<protein>
    <recommendedName>
        <fullName evidence="1">AAA+ ATPase domain-containing protein</fullName>
    </recommendedName>
</protein>
<dbReference type="SUPFAM" id="SSF52540">
    <property type="entry name" value="P-loop containing nucleoside triphosphate hydrolases"/>
    <property type="match status" value="1"/>
</dbReference>
<dbReference type="SMART" id="SM00382">
    <property type="entry name" value="AAA"/>
    <property type="match status" value="1"/>
</dbReference>
<organism evidence="2 3">
    <name type="scientific">Agromyces rhizosphaerae</name>
    <dbReference type="NCBI Taxonomy" id="88374"/>
    <lineage>
        <taxon>Bacteria</taxon>
        <taxon>Bacillati</taxon>
        <taxon>Actinomycetota</taxon>
        <taxon>Actinomycetes</taxon>
        <taxon>Micrococcales</taxon>
        <taxon>Microbacteriaceae</taxon>
        <taxon>Agromyces</taxon>
    </lineage>
</organism>
<dbReference type="GO" id="GO:0005524">
    <property type="term" value="F:ATP binding"/>
    <property type="evidence" value="ECO:0007669"/>
    <property type="project" value="InterPro"/>
</dbReference>
<keyword evidence="3" id="KW-1185">Reference proteome</keyword>
<proteinExistence type="predicted"/>
<evidence type="ECO:0000259" key="1">
    <source>
        <dbReference type="SMART" id="SM00382"/>
    </source>
</evidence>
<dbReference type="PANTHER" id="PTHR37291:SF1">
    <property type="entry name" value="TYPE IV METHYL-DIRECTED RESTRICTION ENZYME ECOKMCRB SUBUNIT"/>
    <property type="match status" value="1"/>
</dbReference>
<dbReference type="InterPro" id="IPR027417">
    <property type="entry name" value="P-loop_NTPase"/>
</dbReference>
<dbReference type="EMBL" id="BSDP01000001">
    <property type="protein sequence ID" value="GLI27714.1"/>
    <property type="molecule type" value="Genomic_DNA"/>
</dbReference>
<dbReference type="Proteomes" id="UP001144396">
    <property type="component" value="Unassembled WGS sequence"/>
</dbReference>
<dbReference type="GO" id="GO:0016887">
    <property type="term" value="F:ATP hydrolysis activity"/>
    <property type="evidence" value="ECO:0007669"/>
    <property type="project" value="InterPro"/>
</dbReference>
<reference evidence="2" key="1">
    <citation type="submission" date="2022-12" db="EMBL/GenBank/DDBJ databases">
        <title>Reference genome sequencing for broad-spectrum identification of bacterial and archaeal isolates by mass spectrometry.</title>
        <authorList>
            <person name="Sekiguchi Y."/>
            <person name="Tourlousse D.M."/>
        </authorList>
    </citation>
    <scope>NUCLEOTIDE SEQUENCE</scope>
    <source>
        <strain evidence="2">14</strain>
    </source>
</reference>
<dbReference type="InterPro" id="IPR011704">
    <property type="entry name" value="ATPase_dyneun-rel_AAA"/>
</dbReference>
<dbReference type="PANTHER" id="PTHR37291">
    <property type="entry name" value="5-METHYLCYTOSINE-SPECIFIC RESTRICTION ENZYME B"/>
    <property type="match status" value="1"/>
</dbReference>
<gene>
    <name evidence="2" type="ORF">ARHIZOSPH14_19560</name>
</gene>
<evidence type="ECO:0000313" key="3">
    <source>
        <dbReference type="Proteomes" id="UP001144396"/>
    </source>
</evidence>
<dbReference type="Gene3D" id="3.40.50.300">
    <property type="entry name" value="P-loop containing nucleotide triphosphate hydrolases"/>
    <property type="match status" value="1"/>
</dbReference>
<evidence type="ECO:0000313" key="2">
    <source>
        <dbReference type="EMBL" id="GLI27714.1"/>
    </source>
</evidence>
<feature type="domain" description="AAA+ ATPase" evidence="1">
    <location>
        <begin position="67"/>
        <end position="244"/>
    </location>
</feature>
<dbReference type="InterPro" id="IPR052934">
    <property type="entry name" value="Methyl-DNA_Rec/Restrict_Enz"/>
</dbReference>
<dbReference type="RefSeq" id="WP_281884483.1">
    <property type="nucleotide sequence ID" value="NZ_BSDP01000001.1"/>
</dbReference>
<dbReference type="Pfam" id="PF07728">
    <property type="entry name" value="AAA_5"/>
    <property type="match status" value="1"/>
</dbReference>